<evidence type="ECO:0000256" key="9">
    <source>
        <dbReference type="PROSITE-ProRule" id="PRU00042"/>
    </source>
</evidence>
<evidence type="ECO:0000256" key="2">
    <source>
        <dbReference type="ARBA" id="ARBA00022723"/>
    </source>
</evidence>
<evidence type="ECO:0000256" key="7">
    <source>
        <dbReference type="ARBA" id="ARBA00023163"/>
    </source>
</evidence>
<organism evidence="12 13">
    <name type="scientific">Fusarium mundagurra</name>
    <dbReference type="NCBI Taxonomy" id="1567541"/>
    <lineage>
        <taxon>Eukaryota</taxon>
        <taxon>Fungi</taxon>
        <taxon>Dikarya</taxon>
        <taxon>Ascomycota</taxon>
        <taxon>Pezizomycotina</taxon>
        <taxon>Sordariomycetes</taxon>
        <taxon>Hypocreomycetidae</taxon>
        <taxon>Hypocreales</taxon>
        <taxon>Nectriaceae</taxon>
        <taxon>Fusarium</taxon>
        <taxon>Fusarium fujikuroi species complex</taxon>
    </lineage>
</organism>
<dbReference type="PROSITE" id="PS00028">
    <property type="entry name" value="ZINC_FINGER_C2H2_1"/>
    <property type="match status" value="2"/>
</dbReference>
<evidence type="ECO:0000256" key="4">
    <source>
        <dbReference type="ARBA" id="ARBA00022771"/>
    </source>
</evidence>
<feature type="domain" description="C2H2-type" evidence="11">
    <location>
        <begin position="40"/>
        <end position="67"/>
    </location>
</feature>
<keyword evidence="4 9" id="KW-0863">Zinc-finger</keyword>
<dbReference type="Proteomes" id="UP000544331">
    <property type="component" value="Unassembled WGS sequence"/>
</dbReference>
<keyword evidence="13" id="KW-1185">Reference proteome</keyword>
<dbReference type="SMART" id="SM00355">
    <property type="entry name" value="ZnF_C2H2"/>
    <property type="match status" value="2"/>
</dbReference>
<dbReference type="GO" id="GO:0000981">
    <property type="term" value="F:DNA-binding transcription factor activity, RNA polymerase II-specific"/>
    <property type="evidence" value="ECO:0007669"/>
    <property type="project" value="InterPro"/>
</dbReference>
<proteinExistence type="predicted"/>
<keyword evidence="8" id="KW-0539">Nucleus</keyword>
<dbReference type="EMBL" id="JAAOAN010000025">
    <property type="protein sequence ID" value="KAF5724784.1"/>
    <property type="molecule type" value="Genomic_DNA"/>
</dbReference>
<dbReference type="GO" id="GO:0005634">
    <property type="term" value="C:nucleus"/>
    <property type="evidence" value="ECO:0007669"/>
    <property type="project" value="UniProtKB-SubCell"/>
</dbReference>
<name>A0A8H6DPR7_9HYPO</name>
<evidence type="ECO:0000256" key="5">
    <source>
        <dbReference type="ARBA" id="ARBA00022833"/>
    </source>
</evidence>
<evidence type="ECO:0000256" key="8">
    <source>
        <dbReference type="ARBA" id="ARBA00023242"/>
    </source>
</evidence>
<evidence type="ECO:0000313" key="13">
    <source>
        <dbReference type="Proteomes" id="UP000544331"/>
    </source>
</evidence>
<evidence type="ECO:0000256" key="10">
    <source>
        <dbReference type="SAM" id="MobiDB-lite"/>
    </source>
</evidence>
<dbReference type="PANTHER" id="PTHR40626:SF11">
    <property type="entry name" value="ZINC FINGER PROTEIN YPR022C"/>
    <property type="match status" value="1"/>
</dbReference>
<keyword evidence="2" id="KW-0479">Metal-binding</keyword>
<reference evidence="12 13" key="1">
    <citation type="submission" date="2020-05" db="EMBL/GenBank/DDBJ databases">
        <title>Identification and distribution of gene clusters putatively required for synthesis of sphingolipid metabolism inhibitors in phylogenetically diverse species of the filamentous fungus Fusarium.</title>
        <authorList>
            <person name="Kim H.-S."/>
            <person name="Busman M."/>
            <person name="Brown D.W."/>
            <person name="Divon H."/>
            <person name="Uhlig S."/>
            <person name="Proctor R.H."/>
        </authorList>
    </citation>
    <scope>NUCLEOTIDE SEQUENCE [LARGE SCALE GENOMIC DNA]</scope>
    <source>
        <strain evidence="12 13">NRRL 66235</strain>
    </source>
</reference>
<dbReference type="GO" id="GO:0008270">
    <property type="term" value="F:zinc ion binding"/>
    <property type="evidence" value="ECO:0007669"/>
    <property type="project" value="UniProtKB-KW"/>
</dbReference>
<dbReference type="InterPro" id="IPR036236">
    <property type="entry name" value="Znf_C2H2_sf"/>
</dbReference>
<comment type="subcellular location">
    <subcellularLocation>
        <location evidence="1">Nucleus</location>
    </subcellularLocation>
</comment>
<dbReference type="GO" id="GO:0000785">
    <property type="term" value="C:chromatin"/>
    <property type="evidence" value="ECO:0007669"/>
    <property type="project" value="TreeGrafter"/>
</dbReference>
<dbReference type="InterPro" id="IPR013087">
    <property type="entry name" value="Znf_C2H2_type"/>
</dbReference>
<feature type="compositionally biased region" description="Polar residues" evidence="10">
    <location>
        <begin position="196"/>
        <end position="227"/>
    </location>
</feature>
<gene>
    <name evidence="12" type="ORF">FMUND_461</name>
</gene>
<feature type="compositionally biased region" description="Polar residues" evidence="10">
    <location>
        <begin position="62"/>
        <end position="82"/>
    </location>
</feature>
<comment type="caution">
    <text evidence="12">The sequence shown here is derived from an EMBL/GenBank/DDBJ whole genome shotgun (WGS) entry which is preliminary data.</text>
</comment>
<keyword evidence="5" id="KW-0862">Zinc</keyword>
<dbReference type="Gene3D" id="3.30.160.60">
    <property type="entry name" value="Classic Zinc Finger"/>
    <property type="match status" value="2"/>
</dbReference>
<dbReference type="PROSITE" id="PS50157">
    <property type="entry name" value="ZINC_FINGER_C2H2_2"/>
    <property type="match status" value="2"/>
</dbReference>
<evidence type="ECO:0000256" key="6">
    <source>
        <dbReference type="ARBA" id="ARBA00023015"/>
    </source>
</evidence>
<evidence type="ECO:0000313" key="12">
    <source>
        <dbReference type="EMBL" id="KAF5724784.1"/>
    </source>
</evidence>
<sequence length="715" mass="80575">MQRRRKTTKEERVCSICSQRFAKAEHLHRHVRSHTKEKPFTCPVCDKRFTRQDTLLRHSRSHQTPQHTLTEETSQSPGTQDGDSIMMETIHISDTQQEPVLPAPQHNTTNSITVSSLESGIDEPITTGDTSIDNMFLNDDSMALAEQQYSWLPQWDAEINLRTDWLAELTRDQSNQNWLAPPMLDSVTEARPYSPGLSQPASSQIPAVTEPTSASKPENCTNSKKSVQMRWHTNTDLVPSGQDTPDASSDVDQIDEACHRTLADRLRLPIQDGPVPSIAFLNLAIQAYFSNFQPIFPIIHTHSFRPHSESGILILSICSWDTYLANPRRSNANMFGIQAAVIGQMFGLLMGRPKFLVQIDMFHGTCIAWTRYLKLSQSQAQEPELDPTQLKHLDGQELEAAWRRWAKGEERKRLMLALLLQDAEIASLLHHDPLVRYSVDSIPGTASKEAFCAPDAKSWKTVMINEASSSSMLERHTSQDDATQSSLPLVSNDFELLVMLRCIGALPLLQQNLSALQNGTSQCHDALISWYKRYRACIAFKKQETGLMMLWHSMFMLSRMNLDILECFCGREGPVISETYRETVKSWANSDNGMLCAIHALLVIKHFERLPIGLEPPINSGLCLYRCGIAWYCYITLADKTALRARQDPRIPELQVVGSTGGFSLLQNAALKDVKVGASLLFRIIHLLQRASHWQLSRNLASTLLSLVEDETEVF</sequence>
<evidence type="ECO:0000256" key="3">
    <source>
        <dbReference type="ARBA" id="ARBA00022737"/>
    </source>
</evidence>
<dbReference type="Pfam" id="PF00096">
    <property type="entry name" value="zf-C2H2"/>
    <property type="match status" value="1"/>
</dbReference>
<dbReference type="InterPro" id="IPR051059">
    <property type="entry name" value="VerF-like"/>
</dbReference>
<feature type="region of interest" description="Disordered" evidence="10">
    <location>
        <begin position="57"/>
        <end position="83"/>
    </location>
</feature>
<dbReference type="FunFam" id="3.30.160.60:FF:001289">
    <property type="entry name" value="Zinc finger protein 574"/>
    <property type="match status" value="1"/>
</dbReference>
<dbReference type="GO" id="GO:0000978">
    <property type="term" value="F:RNA polymerase II cis-regulatory region sequence-specific DNA binding"/>
    <property type="evidence" value="ECO:0007669"/>
    <property type="project" value="InterPro"/>
</dbReference>
<feature type="domain" description="C2H2-type" evidence="11">
    <location>
        <begin position="12"/>
        <end position="39"/>
    </location>
</feature>
<keyword evidence="6" id="KW-0805">Transcription regulation</keyword>
<dbReference type="AlphaFoldDB" id="A0A8H6DPR7"/>
<keyword evidence="3" id="KW-0677">Repeat</keyword>
<accession>A0A8H6DPR7</accession>
<dbReference type="SUPFAM" id="SSF57667">
    <property type="entry name" value="beta-beta-alpha zinc fingers"/>
    <property type="match status" value="1"/>
</dbReference>
<dbReference type="CDD" id="cd12148">
    <property type="entry name" value="fungal_TF_MHR"/>
    <property type="match status" value="1"/>
</dbReference>
<dbReference type="OrthoDB" id="10018191at2759"/>
<dbReference type="PANTHER" id="PTHR40626">
    <property type="entry name" value="MIP31509P"/>
    <property type="match status" value="1"/>
</dbReference>
<evidence type="ECO:0000256" key="1">
    <source>
        <dbReference type="ARBA" id="ARBA00004123"/>
    </source>
</evidence>
<protein>
    <submittedName>
        <fullName evidence="12">Early growth response</fullName>
    </submittedName>
</protein>
<keyword evidence="7" id="KW-0804">Transcription</keyword>
<feature type="region of interest" description="Disordered" evidence="10">
    <location>
        <begin position="189"/>
        <end position="227"/>
    </location>
</feature>
<evidence type="ECO:0000259" key="11">
    <source>
        <dbReference type="PROSITE" id="PS50157"/>
    </source>
</evidence>